<dbReference type="EMBL" id="BAAAID010000119">
    <property type="protein sequence ID" value="GAA0959635.1"/>
    <property type="molecule type" value="Genomic_DNA"/>
</dbReference>
<dbReference type="Pfam" id="PF00501">
    <property type="entry name" value="AMP-binding"/>
    <property type="match status" value="1"/>
</dbReference>
<evidence type="ECO:0000259" key="4">
    <source>
        <dbReference type="Pfam" id="PF13193"/>
    </source>
</evidence>
<feature type="domain" description="AMP-binding enzyme C-terminal" evidence="4">
    <location>
        <begin position="485"/>
        <end position="559"/>
    </location>
</feature>
<evidence type="ECO:0000256" key="1">
    <source>
        <dbReference type="ARBA" id="ARBA00006432"/>
    </source>
</evidence>
<comment type="similarity">
    <text evidence="1">Belongs to the ATP-dependent AMP-binding enzyme family.</text>
</comment>
<protein>
    <submittedName>
        <fullName evidence="5">Acyl-CoA synthetase</fullName>
    </submittedName>
</protein>
<gene>
    <name evidence="5" type="ORF">GCM10009575_092310</name>
</gene>
<keyword evidence="6" id="KW-1185">Reference proteome</keyword>
<dbReference type="NCBIfam" id="NF005714">
    <property type="entry name" value="PRK07529.1"/>
    <property type="match status" value="1"/>
</dbReference>
<dbReference type="InterPro" id="IPR000873">
    <property type="entry name" value="AMP-dep_synth/lig_dom"/>
</dbReference>
<evidence type="ECO:0000313" key="5">
    <source>
        <dbReference type="EMBL" id="GAA0959635.1"/>
    </source>
</evidence>
<dbReference type="InterPro" id="IPR025110">
    <property type="entry name" value="AMP-bd_C"/>
</dbReference>
<organism evidence="5 6">
    <name type="scientific">Streptomyces rhizosphaericus</name>
    <dbReference type="NCBI Taxonomy" id="114699"/>
    <lineage>
        <taxon>Bacteria</taxon>
        <taxon>Bacillati</taxon>
        <taxon>Actinomycetota</taxon>
        <taxon>Actinomycetes</taxon>
        <taxon>Kitasatosporales</taxon>
        <taxon>Streptomycetaceae</taxon>
        <taxon>Streptomyces</taxon>
        <taxon>Streptomyces violaceusniger group</taxon>
    </lineage>
</organism>
<evidence type="ECO:0000313" key="6">
    <source>
        <dbReference type="Proteomes" id="UP001500418"/>
    </source>
</evidence>
<sequence length="629" mass="66502">MPAELPPLSSADDLRAIEQVPLAERDLALTTYELLSRAAQRWHDEPCSLWIPDAAAFEDNVAVTYGELHARVRRIAHGLHRLGVGREDAVTLAAPNCSDLLAATLAAQAVGIAAPVNAALDVRHLTHIVRLTGSRVLVTAGPELDEALWKRLLDSAGALGIEVLVALSPDGGEKGTAAALEARPGLRTVWLDDLVEGAPPAPAGLPSAPPAPDDLAAFFHTGGTTGMPKVAAHTHRNQAVMAWSVALAGGAGTGQSIVAGLPLFHVNALLVTALAPMVTGARSIWPSPLGYRDPNLYAAFWRLVEHYRPRAMSAVPTVYAYLSAMPVDADISSLELPVVGAAPLPDSVRRAFVEATGLELHEGYGLTEGTCATSATLPGDVRPGSVGQRLPYQEVVAADVDRTSGRVRALSAGEVGELLISGPTVFAGYLRRDGDRRSVDDSGVVVDGWLRTGDLGFVRNERIHLRGRQKDLIIRGGHNIDPAVIEDVLLDHPAVTAAGAVGRPDRTSGEIPVVFVTLTTSEVTVEELSDWAARHIGEPAARPKSITVLDAIPLTEIGKPFKPALREAAAAQHFRHELAEHGIDDVRVRADHEGGRLVVFLSGDAAVRAAAALKGYDVAFRTDAEEADQ</sequence>
<comment type="caution">
    <text evidence="5">The sequence shown here is derived from an EMBL/GenBank/DDBJ whole genome shotgun (WGS) entry which is preliminary data.</text>
</comment>
<keyword evidence="2" id="KW-0436">Ligase</keyword>
<evidence type="ECO:0000259" key="3">
    <source>
        <dbReference type="Pfam" id="PF00501"/>
    </source>
</evidence>
<feature type="domain" description="AMP-dependent synthetase/ligase" evidence="3">
    <location>
        <begin position="50"/>
        <end position="430"/>
    </location>
</feature>
<name>A0ABN1RLR7_9ACTN</name>
<dbReference type="Proteomes" id="UP001500418">
    <property type="component" value="Unassembled WGS sequence"/>
</dbReference>
<dbReference type="PANTHER" id="PTHR43201">
    <property type="entry name" value="ACYL-COA SYNTHETASE"/>
    <property type="match status" value="1"/>
</dbReference>
<dbReference type="PANTHER" id="PTHR43201:SF5">
    <property type="entry name" value="MEDIUM-CHAIN ACYL-COA LIGASE ACSF2, MITOCHONDRIAL"/>
    <property type="match status" value="1"/>
</dbReference>
<dbReference type="PROSITE" id="PS00455">
    <property type="entry name" value="AMP_BINDING"/>
    <property type="match status" value="1"/>
</dbReference>
<evidence type="ECO:0000256" key="2">
    <source>
        <dbReference type="ARBA" id="ARBA00022598"/>
    </source>
</evidence>
<proteinExistence type="inferred from homology"/>
<reference evidence="5 6" key="1">
    <citation type="journal article" date="2019" name="Int. J. Syst. Evol. Microbiol.">
        <title>The Global Catalogue of Microorganisms (GCM) 10K type strain sequencing project: providing services to taxonomists for standard genome sequencing and annotation.</title>
        <authorList>
            <consortium name="The Broad Institute Genomics Platform"/>
            <consortium name="The Broad Institute Genome Sequencing Center for Infectious Disease"/>
            <person name="Wu L."/>
            <person name="Ma J."/>
        </authorList>
    </citation>
    <scope>NUCLEOTIDE SEQUENCE [LARGE SCALE GENOMIC DNA]</scope>
    <source>
        <strain evidence="5 6">JCM 11444</strain>
    </source>
</reference>
<dbReference type="Pfam" id="PF13193">
    <property type="entry name" value="AMP-binding_C"/>
    <property type="match status" value="1"/>
</dbReference>
<accession>A0ABN1RLR7</accession>
<dbReference type="InterPro" id="IPR020845">
    <property type="entry name" value="AMP-binding_CS"/>
</dbReference>